<protein>
    <recommendedName>
        <fullName evidence="4">Copper(I)-binding protein</fullName>
    </recommendedName>
</protein>
<dbReference type="SUPFAM" id="SSF110087">
    <property type="entry name" value="DR1885-like metal-binding protein"/>
    <property type="match status" value="1"/>
</dbReference>
<dbReference type="RefSeq" id="WP_123770595.1">
    <property type="nucleotide sequence ID" value="NZ_RKQN01000003.1"/>
</dbReference>
<accession>A0A3N4VBD9</accession>
<dbReference type="EMBL" id="RKQN01000003">
    <property type="protein sequence ID" value="RPE77011.1"/>
    <property type="molecule type" value="Genomic_DNA"/>
</dbReference>
<evidence type="ECO:0000256" key="1">
    <source>
        <dbReference type="SAM" id="SignalP"/>
    </source>
</evidence>
<dbReference type="Proteomes" id="UP000269708">
    <property type="component" value="Unassembled WGS sequence"/>
</dbReference>
<keyword evidence="1" id="KW-0732">Signal</keyword>
<proteinExistence type="predicted"/>
<dbReference type="AlphaFoldDB" id="A0A3N4VBD9"/>
<gene>
    <name evidence="2" type="ORF">EDC50_2264</name>
</gene>
<dbReference type="InterPro" id="IPR007410">
    <property type="entry name" value="LpqE-like"/>
</dbReference>
<comment type="caution">
    <text evidence="2">The sequence shown here is derived from an EMBL/GenBank/DDBJ whole genome shotgun (WGS) entry which is preliminary data.</text>
</comment>
<sequence length="147" mass="15877">MHTSLARPLLCLALSAFAPFAHADECRLQVRDAWLRRPPMAMPMLAGFGRIENPCTRALTVAGARSPAFAEVSLHETRVVEGVSRMRALPELRIEPGGAATLQPGGLHLMLMRPHGALRAGQKVAVEFTLKEGGSVRGEFVVREAGE</sequence>
<reference evidence="2 3" key="1">
    <citation type="submission" date="2018-11" db="EMBL/GenBank/DDBJ databases">
        <title>Genomic Encyclopedia of Type Strains, Phase IV (KMG-IV): sequencing the most valuable type-strain genomes for metagenomic binning, comparative biology and taxonomic classification.</title>
        <authorList>
            <person name="Goeker M."/>
        </authorList>
    </citation>
    <scope>NUCLEOTIDE SEQUENCE [LARGE SCALE GENOMIC DNA]</scope>
    <source>
        <strain evidence="2 3">DSM 25623</strain>
    </source>
</reference>
<evidence type="ECO:0008006" key="4">
    <source>
        <dbReference type="Google" id="ProtNLM"/>
    </source>
</evidence>
<evidence type="ECO:0000313" key="3">
    <source>
        <dbReference type="Proteomes" id="UP000269708"/>
    </source>
</evidence>
<dbReference type="PANTHER" id="PTHR36302">
    <property type="entry name" value="BLR7088 PROTEIN"/>
    <property type="match status" value="1"/>
</dbReference>
<dbReference type="InterPro" id="IPR058248">
    <property type="entry name" value="Lxx211020-like"/>
</dbReference>
<feature type="chain" id="PRO_5018037422" description="Copper(I)-binding protein" evidence="1">
    <location>
        <begin position="24"/>
        <end position="147"/>
    </location>
</feature>
<dbReference type="OrthoDB" id="9796962at2"/>
<dbReference type="InterPro" id="IPR036182">
    <property type="entry name" value="PCuAC_sf"/>
</dbReference>
<organism evidence="2 3">
    <name type="scientific">Vulcaniibacterium tengchongense</name>
    <dbReference type="NCBI Taxonomy" id="1273429"/>
    <lineage>
        <taxon>Bacteria</taxon>
        <taxon>Pseudomonadati</taxon>
        <taxon>Pseudomonadota</taxon>
        <taxon>Gammaproteobacteria</taxon>
        <taxon>Lysobacterales</taxon>
        <taxon>Lysobacteraceae</taxon>
        <taxon>Vulcaniibacterium</taxon>
    </lineage>
</organism>
<keyword evidence="3" id="KW-1185">Reference proteome</keyword>
<feature type="signal peptide" evidence="1">
    <location>
        <begin position="1"/>
        <end position="23"/>
    </location>
</feature>
<dbReference type="Pfam" id="PF04314">
    <property type="entry name" value="PCuAC"/>
    <property type="match status" value="1"/>
</dbReference>
<evidence type="ECO:0000313" key="2">
    <source>
        <dbReference type="EMBL" id="RPE77011.1"/>
    </source>
</evidence>
<name>A0A3N4VBD9_9GAMM</name>
<dbReference type="Gene3D" id="2.60.40.1890">
    <property type="entry name" value="PCu(A)C copper chaperone"/>
    <property type="match status" value="1"/>
</dbReference>
<dbReference type="PANTHER" id="PTHR36302:SF1">
    <property type="entry name" value="COPPER CHAPERONE PCU(A)C"/>
    <property type="match status" value="1"/>
</dbReference>